<dbReference type="AlphaFoldDB" id="A0A1G4BFP1"/>
<feature type="compositionally biased region" description="Low complexity" evidence="2">
    <location>
        <begin position="298"/>
        <end position="307"/>
    </location>
</feature>
<accession>A0A1G4BFP1</accession>
<organism evidence="3 4">
    <name type="scientific">Colletotrichum orchidophilum</name>
    <dbReference type="NCBI Taxonomy" id="1209926"/>
    <lineage>
        <taxon>Eukaryota</taxon>
        <taxon>Fungi</taxon>
        <taxon>Dikarya</taxon>
        <taxon>Ascomycota</taxon>
        <taxon>Pezizomycotina</taxon>
        <taxon>Sordariomycetes</taxon>
        <taxon>Hypocreomycetidae</taxon>
        <taxon>Glomerellales</taxon>
        <taxon>Glomerellaceae</taxon>
        <taxon>Colletotrichum</taxon>
    </lineage>
</organism>
<dbReference type="SUPFAM" id="SSF53067">
    <property type="entry name" value="Actin-like ATPase domain"/>
    <property type="match status" value="2"/>
</dbReference>
<evidence type="ECO:0000256" key="1">
    <source>
        <dbReference type="RuleBase" id="RU000487"/>
    </source>
</evidence>
<reference evidence="3 4" key="1">
    <citation type="submission" date="2016-09" db="EMBL/GenBank/DDBJ databases">
        <authorList>
            <person name="Capua I."/>
            <person name="De Benedictis P."/>
            <person name="Joannis T."/>
            <person name="Lombin L.H."/>
            <person name="Cattoli G."/>
        </authorList>
    </citation>
    <scope>NUCLEOTIDE SEQUENCE [LARGE SCALE GENOMIC DNA]</scope>
    <source>
        <strain evidence="3 4">IMI 309357</strain>
    </source>
</reference>
<dbReference type="GeneID" id="34557459"/>
<feature type="region of interest" description="Disordered" evidence="2">
    <location>
        <begin position="293"/>
        <end position="335"/>
    </location>
</feature>
<dbReference type="EMBL" id="MJBS01000028">
    <property type="protein sequence ID" value="OHF00320.1"/>
    <property type="molecule type" value="Genomic_DNA"/>
</dbReference>
<dbReference type="SMART" id="SM00268">
    <property type="entry name" value="ACTIN"/>
    <property type="match status" value="1"/>
</dbReference>
<comment type="similarity">
    <text evidence="1">Belongs to the actin family.</text>
</comment>
<dbReference type="InterPro" id="IPR043129">
    <property type="entry name" value="ATPase_NBD"/>
</dbReference>
<dbReference type="Gene3D" id="3.30.420.40">
    <property type="match status" value="3"/>
</dbReference>
<dbReference type="OrthoDB" id="337660at2759"/>
<dbReference type="STRING" id="1209926.A0A1G4BFP1"/>
<comment type="caution">
    <text evidence="3">The sequence shown here is derived from an EMBL/GenBank/DDBJ whole genome shotgun (WGS) entry which is preliminary data.</text>
</comment>
<feature type="region of interest" description="Disordered" evidence="2">
    <location>
        <begin position="248"/>
        <end position="267"/>
    </location>
</feature>
<feature type="compositionally biased region" description="Basic and acidic residues" evidence="2">
    <location>
        <begin position="468"/>
        <end position="486"/>
    </location>
</feature>
<evidence type="ECO:0000313" key="3">
    <source>
        <dbReference type="EMBL" id="OHF00320.1"/>
    </source>
</evidence>
<dbReference type="Proteomes" id="UP000176998">
    <property type="component" value="Unassembled WGS sequence"/>
</dbReference>
<dbReference type="RefSeq" id="XP_022477464.1">
    <property type="nucleotide sequence ID" value="XM_022615949.1"/>
</dbReference>
<dbReference type="Gene3D" id="3.90.640.10">
    <property type="entry name" value="Actin, Chain A, domain 4"/>
    <property type="match status" value="2"/>
</dbReference>
<feature type="region of interest" description="Disordered" evidence="2">
    <location>
        <begin position="19"/>
        <end position="47"/>
    </location>
</feature>
<keyword evidence="4" id="KW-1185">Reference proteome</keyword>
<feature type="compositionally biased region" description="Polar residues" evidence="2">
    <location>
        <begin position="33"/>
        <end position="47"/>
    </location>
</feature>
<feature type="region of interest" description="Disordered" evidence="2">
    <location>
        <begin position="438"/>
        <end position="486"/>
    </location>
</feature>
<gene>
    <name evidence="3" type="ORF">CORC01_04301</name>
</gene>
<protein>
    <submittedName>
        <fullName evidence="3">Uncharacterized protein</fullName>
    </submittedName>
</protein>
<name>A0A1G4BFP1_9PEZI</name>
<evidence type="ECO:0000256" key="2">
    <source>
        <dbReference type="SAM" id="MobiDB-lite"/>
    </source>
</evidence>
<dbReference type="Pfam" id="PF00022">
    <property type="entry name" value="Actin"/>
    <property type="match status" value="1"/>
</dbReference>
<dbReference type="PANTHER" id="PTHR11937">
    <property type="entry name" value="ACTIN"/>
    <property type="match status" value="1"/>
</dbReference>
<proteinExistence type="inferred from homology"/>
<dbReference type="InterPro" id="IPR004000">
    <property type="entry name" value="Actin"/>
</dbReference>
<sequence>MSSSAAPSLAHRSIANIRTETGSGISGGPASPHTPSRNISSTFGSPSSLRAEEDNIVIELGSRFIKLGFAGEPAPKAVLSLGPEQVRRVGDFRTWDPEHKDDWRRRPTGKTWGSDHELWQYDVRTVDLGLVEDKIDRSIREALNKFLLIDSRPRRTSLVLSSSIPLPLLSSTLDVLFQRFQAPTVSLMSSAVTSVVGAGTRSALVVDLGWAETSVTSVYEYREIRTTRTTRAGKMLVNETHNLLQDALSTSPAHSHKTRREREQGQHSLSFEECEEVACRLVWCRQVKRGDLPSVRRQQQQQQQQQQKSEGETLPTVEEQDEYSPPSPVDEERSDGNVEVVIRSVEPAENLSLPFQQLSEPCENTYFAPHYSRSSFDDDELPVHRLIYQHLVQLPIDARAVCMSRIVFIGGCARVIGLRRRIFDELSKLVHERGWNPVQGRAPKQYEDNTLLKRGSRRATDGPTEIESAARETEDGRVTGEDEARSAADVIEDSLKKRDSHYPRIQGTLRPLGSLGPWGGASLACQLKVMAMANIDRELWLQQGVNGASRPNEVDVKAQQRQSMGPGGLMRGAGGQSNWTLGAWGSL</sequence>
<evidence type="ECO:0000313" key="4">
    <source>
        <dbReference type="Proteomes" id="UP000176998"/>
    </source>
</evidence>